<keyword evidence="3" id="KW-1185">Reference proteome</keyword>
<feature type="transmembrane region" description="Helical" evidence="1">
    <location>
        <begin position="12"/>
        <end position="36"/>
    </location>
</feature>
<accession>A0A8J3IV68</accession>
<evidence type="ECO:0000256" key="1">
    <source>
        <dbReference type="SAM" id="Phobius"/>
    </source>
</evidence>
<dbReference type="AlphaFoldDB" id="A0A8J3IV68"/>
<organism evidence="2 3">
    <name type="scientific">Reticulibacter mediterranei</name>
    <dbReference type="NCBI Taxonomy" id="2778369"/>
    <lineage>
        <taxon>Bacteria</taxon>
        <taxon>Bacillati</taxon>
        <taxon>Chloroflexota</taxon>
        <taxon>Ktedonobacteria</taxon>
        <taxon>Ktedonobacterales</taxon>
        <taxon>Reticulibacteraceae</taxon>
        <taxon>Reticulibacter</taxon>
    </lineage>
</organism>
<proteinExistence type="predicted"/>
<sequence length="172" mass="19243">MPDIVSRIHITNVWGVCILLVLWIVLFKCAHLLVMLIRREPVIGWAVGPLGITLMVLHEPSTIRIWLDVLGPALVSGGVLYMGLFTSLSPITLPQHPLVPVVVITCGVLISSTGDFVNAWRDLRHPLWGEARILRSIQFLRATWAKIHFTPFGHSYLSDHFKTTPTDLLQAL</sequence>
<keyword evidence="1" id="KW-0812">Transmembrane</keyword>
<evidence type="ECO:0000313" key="2">
    <source>
        <dbReference type="EMBL" id="GHO95856.1"/>
    </source>
</evidence>
<protein>
    <submittedName>
        <fullName evidence="2">Uncharacterized protein</fullName>
    </submittedName>
</protein>
<dbReference type="RefSeq" id="WP_220206515.1">
    <property type="nucleotide sequence ID" value="NZ_BNJK01000001.1"/>
</dbReference>
<dbReference type="Proteomes" id="UP000597444">
    <property type="component" value="Unassembled WGS sequence"/>
</dbReference>
<gene>
    <name evidence="2" type="ORF">KSF_059040</name>
</gene>
<keyword evidence="1" id="KW-1133">Transmembrane helix</keyword>
<name>A0A8J3IV68_9CHLR</name>
<feature type="transmembrane region" description="Helical" evidence="1">
    <location>
        <begin position="42"/>
        <end position="58"/>
    </location>
</feature>
<evidence type="ECO:0000313" key="3">
    <source>
        <dbReference type="Proteomes" id="UP000597444"/>
    </source>
</evidence>
<reference evidence="2" key="1">
    <citation type="submission" date="2020-10" db="EMBL/GenBank/DDBJ databases">
        <title>Taxonomic study of unclassified bacteria belonging to the class Ktedonobacteria.</title>
        <authorList>
            <person name="Yabe S."/>
            <person name="Wang C.M."/>
            <person name="Zheng Y."/>
            <person name="Sakai Y."/>
            <person name="Cavaletti L."/>
            <person name="Monciardini P."/>
            <person name="Donadio S."/>
        </authorList>
    </citation>
    <scope>NUCLEOTIDE SEQUENCE</scope>
    <source>
        <strain evidence="2">ID150040</strain>
    </source>
</reference>
<feature type="transmembrane region" description="Helical" evidence="1">
    <location>
        <begin position="98"/>
        <end position="117"/>
    </location>
</feature>
<comment type="caution">
    <text evidence="2">The sequence shown here is derived from an EMBL/GenBank/DDBJ whole genome shotgun (WGS) entry which is preliminary data.</text>
</comment>
<dbReference type="EMBL" id="BNJK01000001">
    <property type="protein sequence ID" value="GHO95856.1"/>
    <property type="molecule type" value="Genomic_DNA"/>
</dbReference>
<keyword evidence="1" id="KW-0472">Membrane</keyword>
<feature type="transmembrane region" description="Helical" evidence="1">
    <location>
        <begin position="65"/>
        <end position="86"/>
    </location>
</feature>